<dbReference type="GeneID" id="118420167"/>
<reference evidence="5" key="2">
    <citation type="submission" date="2025-08" db="UniProtKB">
        <authorList>
            <consortium name="RefSeq"/>
        </authorList>
    </citation>
    <scope>IDENTIFICATION</scope>
    <source>
        <strain evidence="5">S238N-H82</strain>
        <tissue evidence="5">Testes</tissue>
    </source>
</reference>
<accession>A0A9J7MVE0</accession>
<feature type="chain" id="PRO_5039951419" evidence="3">
    <location>
        <begin position="25"/>
        <end position="340"/>
    </location>
</feature>
<feature type="signal peptide" evidence="3">
    <location>
        <begin position="1"/>
        <end position="24"/>
    </location>
</feature>
<keyword evidence="2" id="KW-1133">Transmembrane helix</keyword>
<dbReference type="KEGG" id="bfo:118420167"/>
<evidence type="ECO:0000256" key="3">
    <source>
        <dbReference type="SAM" id="SignalP"/>
    </source>
</evidence>
<protein>
    <submittedName>
        <fullName evidence="5">Uncharacterized protein LOC118420167</fullName>
    </submittedName>
</protein>
<keyword evidence="2" id="KW-0812">Transmembrane</keyword>
<feature type="transmembrane region" description="Helical" evidence="2">
    <location>
        <begin position="211"/>
        <end position="233"/>
    </location>
</feature>
<gene>
    <name evidence="5" type="primary">LOC118420167</name>
</gene>
<reference evidence="4" key="1">
    <citation type="journal article" date="2020" name="Nat. Ecol. Evol.">
        <title>Deeply conserved synteny resolves early events in vertebrate evolution.</title>
        <authorList>
            <person name="Simakov O."/>
            <person name="Marletaz F."/>
            <person name="Yue J.X."/>
            <person name="O'Connell B."/>
            <person name="Jenkins J."/>
            <person name="Brandt A."/>
            <person name="Calef R."/>
            <person name="Tung C.H."/>
            <person name="Huang T.K."/>
            <person name="Schmutz J."/>
            <person name="Satoh N."/>
            <person name="Yu J.K."/>
            <person name="Putnam N.H."/>
            <person name="Green R.E."/>
            <person name="Rokhsar D.S."/>
        </authorList>
    </citation>
    <scope>NUCLEOTIDE SEQUENCE [LARGE SCALE GENOMIC DNA]</scope>
    <source>
        <strain evidence="4">S238N-H82</strain>
    </source>
</reference>
<sequence length="340" mass="37012">MRPLLAIVLQILLNGGIFLGVGSSASRCPHQDPPINGALSCDTWLYGQFCSVQCDERYDFLTEPARMYICGSSGQWRTDPPGKETKWSDFTVRRNAEFSKGIEFQYYEGDCPDEESRQNQVKQNFVNYFNITVFGRFGGCIGNINCTADNVRVDCGEKNDDIVVDLVPEEASTTPMTTTTTAKAMAVSMVTSSNSDGASADQAGNMSGATIGGAVAAGVVILIIAVVVFIAYVKRRRPSDSHIYDEPPASQFELAEAPNDIQVCNGASKYFVGALLSDDGEYVDTLPSMVTLEQPDAQVDCSISLRQSRNSCDYETISQASSSGDYQELQPAVYQSLQKF</sequence>
<keyword evidence="2" id="KW-0472">Membrane</keyword>
<evidence type="ECO:0000313" key="5">
    <source>
        <dbReference type="RefSeq" id="XP_035682772.1"/>
    </source>
</evidence>
<evidence type="ECO:0000313" key="4">
    <source>
        <dbReference type="Proteomes" id="UP000001554"/>
    </source>
</evidence>
<keyword evidence="1" id="KW-1015">Disulfide bond</keyword>
<evidence type="ECO:0000256" key="2">
    <source>
        <dbReference type="SAM" id="Phobius"/>
    </source>
</evidence>
<name>A0A9J7MVE0_BRAFL</name>
<dbReference type="Proteomes" id="UP000001554">
    <property type="component" value="Chromosome 7"/>
</dbReference>
<organism evidence="4 5">
    <name type="scientific">Branchiostoma floridae</name>
    <name type="common">Florida lancelet</name>
    <name type="synonym">Amphioxus</name>
    <dbReference type="NCBI Taxonomy" id="7739"/>
    <lineage>
        <taxon>Eukaryota</taxon>
        <taxon>Metazoa</taxon>
        <taxon>Chordata</taxon>
        <taxon>Cephalochordata</taxon>
        <taxon>Leptocardii</taxon>
        <taxon>Amphioxiformes</taxon>
        <taxon>Branchiostomatidae</taxon>
        <taxon>Branchiostoma</taxon>
    </lineage>
</organism>
<keyword evidence="3" id="KW-0732">Signal</keyword>
<dbReference type="InterPro" id="IPR035976">
    <property type="entry name" value="Sushi/SCR/CCP_sf"/>
</dbReference>
<proteinExistence type="predicted"/>
<dbReference type="SUPFAM" id="SSF57535">
    <property type="entry name" value="Complement control module/SCR domain"/>
    <property type="match status" value="1"/>
</dbReference>
<dbReference type="RefSeq" id="XP_035682772.1">
    <property type="nucleotide sequence ID" value="XM_035826879.1"/>
</dbReference>
<keyword evidence="4" id="KW-1185">Reference proteome</keyword>
<evidence type="ECO:0000256" key="1">
    <source>
        <dbReference type="ARBA" id="ARBA00023157"/>
    </source>
</evidence>
<dbReference type="OrthoDB" id="5976381at2759"/>
<dbReference type="AlphaFoldDB" id="A0A9J7MVE0"/>
<dbReference type="Gene3D" id="2.10.70.10">
    <property type="entry name" value="Complement Module, domain 1"/>
    <property type="match status" value="1"/>
</dbReference>